<sequence>MCAIIYFTKNLVRDESRESLRCQEVTQLLLSLHRTTANPFPCSVSSLRRYGFHYLTSHLGLHQGNSRDCSLVMGSHRAMLLPGCSDTVSHPKPLTTPLGYSWALSQPVTTYCFRI</sequence>
<dbReference type="AlphaFoldDB" id="A0A0S4TDJ7"/>
<dbReference type="EMBL" id="JTAI01000028">
    <property type="protein sequence ID" value="PPS92836.1"/>
    <property type="molecule type" value="Genomic_DNA"/>
</dbReference>
<keyword evidence="3" id="KW-1185">Reference proteome</keyword>
<dbReference type="VEuPathDB" id="CryptoDB:ChTU502y2012_414g0375"/>
<evidence type="ECO:0000313" key="2">
    <source>
        <dbReference type="EMBL" id="PPS92836.1"/>
    </source>
</evidence>
<reference evidence="2 3" key="3">
    <citation type="submission" date="2017-10" db="EMBL/GenBank/DDBJ databases">
        <title>Consistent, comparative and evidence-based genome annotation and re-annotation for the closely-related species, Cryptosporidium parvum, C. hominis and C. tyzzeri.</title>
        <authorList>
            <person name="Baptista R.P."/>
            <person name="Li Y."/>
            <person name="Sateriale A."/>
            <person name="Striepen B."/>
            <person name="Kissinger J.C."/>
        </authorList>
    </citation>
    <scope>NUCLEOTIDE SEQUENCE [LARGE SCALE GENOMIC DNA]</scope>
    <source>
        <strain evidence="2">30976</strain>
    </source>
</reference>
<reference evidence="1" key="2">
    <citation type="submission" date="2015-08" db="EMBL/GenBank/DDBJ databases">
        <authorList>
            <person name="Babu N.S."/>
            <person name="Beckwith C.J."/>
            <person name="Beseler K.G."/>
            <person name="Brison A."/>
            <person name="Carone J.V."/>
            <person name="Caskin T.P."/>
            <person name="Diamond M."/>
            <person name="Durham M.E."/>
            <person name="Foxe J.M."/>
            <person name="Go M."/>
            <person name="Henderson B.A."/>
            <person name="Jones I.B."/>
            <person name="McGettigan J.A."/>
            <person name="Micheletti S.J."/>
            <person name="Nasrallah M.E."/>
            <person name="Ortiz D."/>
            <person name="Piller C.R."/>
            <person name="Privatt S.R."/>
            <person name="Schneider S.L."/>
            <person name="Sharp S."/>
            <person name="Smith T.C."/>
            <person name="Stanton J.D."/>
            <person name="Ullery H.E."/>
            <person name="Wilson R.J."/>
            <person name="Serrano M.G."/>
            <person name="Buck G."/>
            <person name="Lee V."/>
            <person name="Wang Y."/>
            <person name="Carvalho R."/>
            <person name="Voegtly L."/>
            <person name="Shi R."/>
            <person name="Duckworth R."/>
            <person name="Johnson A."/>
            <person name="Loviza R."/>
            <person name="Walstead R."/>
            <person name="Shah Z."/>
            <person name="Kiflezghi M."/>
            <person name="Wade K."/>
            <person name="Ball S.L."/>
            <person name="Bradley K.W."/>
            <person name="Asai D.J."/>
            <person name="Bowman C.A."/>
            <person name="Russell D.A."/>
            <person name="Pope W.H."/>
            <person name="Jacobs-Sera D."/>
            <person name="Hendrix R.W."/>
            <person name="Hatfull G.F."/>
        </authorList>
    </citation>
    <scope>NUCLEOTIDE SEQUENCE [LARGE SCALE GENOMIC DNA]</scope>
</reference>
<evidence type="ECO:0000313" key="1">
    <source>
        <dbReference type="EMBL" id="CUV05002.1"/>
    </source>
</evidence>
<evidence type="ECO:0000313" key="3">
    <source>
        <dbReference type="Proteomes" id="UP001429100"/>
    </source>
</evidence>
<dbReference type="Proteomes" id="UP001429100">
    <property type="component" value="Unassembled WGS sequence"/>
</dbReference>
<name>A0A0S4TDJ7_CRYHO</name>
<accession>A0A0S4TDJ7</accession>
<protein>
    <submittedName>
        <fullName evidence="1">Uncharacterized protein</fullName>
    </submittedName>
</protein>
<dbReference type="EMBL" id="LN877949">
    <property type="protein sequence ID" value="CUV05002.1"/>
    <property type="molecule type" value="Genomic_DNA"/>
</dbReference>
<dbReference type="VEuPathDB" id="CryptoDB:GY17_00002664"/>
<organism evidence="1">
    <name type="scientific">Cryptosporidium hominis</name>
    <dbReference type="NCBI Taxonomy" id="237895"/>
    <lineage>
        <taxon>Eukaryota</taxon>
        <taxon>Sar</taxon>
        <taxon>Alveolata</taxon>
        <taxon>Apicomplexa</taxon>
        <taxon>Conoidasida</taxon>
        <taxon>Coccidia</taxon>
        <taxon>Eucoccidiorida</taxon>
        <taxon>Eimeriorina</taxon>
        <taxon>Cryptosporidiidae</taxon>
        <taxon>Cryptosporidium</taxon>
    </lineage>
</organism>
<dbReference type="VEuPathDB" id="CryptoDB:CHUDEA3_1410"/>
<proteinExistence type="predicted"/>
<dbReference type="Proteomes" id="UP000199752">
    <property type="component" value="Chromosome 3"/>
</dbReference>
<reference evidence="2 3" key="1">
    <citation type="submission" date="2014-11" db="EMBL/GenBank/DDBJ databases">
        <title>Comparative genomic analysis of Cryptosporidium hominis reveals occurrence of genetic recombination in virulent subtypes.</title>
        <authorList>
            <person name="Guo Y."/>
            <person name="Tang K."/>
            <person name="Frace M."/>
            <person name="Li N."/>
            <person name="Roellig D.M."/>
            <person name="Sammons S."/>
            <person name="Knipe K."/>
            <person name="Rowe L."/>
            <person name="Feng Y."/>
            <person name="Xiao L."/>
        </authorList>
    </citation>
    <scope>NUCLEOTIDE SEQUENCE [LARGE SCALE GENOMIC DNA]</scope>
    <source>
        <strain evidence="2">30976</strain>
    </source>
</reference>
<gene>
    <name evidence="1" type="ORF">CHUDEA3_1410</name>
    <name evidence="2" type="ORF">GY17_00002664</name>
</gene>